<dbReference type="Proteomes" id="UP000629365">
    <property type="component" value="Unassembled WGS sequence"/>
</dbReference>
<comment type="caution">
    <text evidence="1">The sequence shown here is derived from an EMBL/GenBank/DDBJ whole genome shotgun (WGS) entry which is preliminary data.</text>
</comment>
<protein>
    <recommendedName>
        <fullName evidence="3">Integrase</fullName>
    </recommendedName>
</protein>
<evidence type="ECO:0000313" key="2">
    <source>
        <dbReference type="Proteomes" id="UP000629365"/>
    </source>
</evidence>
<evidence type="ECO:0008006" key="3">
    <source>
        <dbReference type="Google" id="ProtNLM"/>
    </source>
</evidence>
<reference evidence="2" key="1">
    <citation type="journal article" date="2019" name="Int. J. Syst. Evol. Microbiol.">
        <title>The Global Catalogue of Microorganisms (GCM) 10K type strain sequencing project: providing services to taxonomists for standard genome sequencing and annotation.</title>
        <authorList>
            <consortium name="The Broad Institute Genomics Platform"/>
            <consortium name="The Broad Institute Genome Sequencing Center for Infectious Disease"/>
            <person name="Wu L."/>
            <person name="Ma J."/>
        </authorList>
    </citation>
    <scope>NUCLEOTIDE SEQUENCE [LARGE SCALE GENOMIC DNA]</scope>
    <source>
        <strain evidence="2">CCM 7640</strain>
    </source>
</reference>
<organism evidence="1 2">
    <name type="scientific">Microbacterium murale</name>
    <dbReference type="NCBI Taxonomy" id="1081040"/>
    <lineage>
        <taxon>Bacteria</taxon>
        <taxon>Bacillati</taxon>
        <taxon>Actinomycetota</taxon>
        <taxon>Actinomycetes</taxon>
        <taxon>Micrococcales</taxon>
        <taxon>Microbacteriaceae</taxon>
        <taxon>Microbacterium</taxon>
    </lineage>
</organism>
<keyword evidence="2" id="KW-1185">Reference proteome</keyword>
<name>A0ABQ1RRK5_9MICO</name>
<dbReference type="EMBL" id="BMCM01000003">
    <property type="protein sequence ID" value="GGD76408.1"/>
    <property type="molecule type" value="Genomic_DNA"/>
</dbReference>
<sequence>MRVRVFGYGLRPGTSGYSDAEFSRVLTAARTDIKALQQRLEAPSDADAVSALRTGRVTLPAVSAPRYMRNRREIARQVFATRDDLYPMLVLLVATTGWNLEVMKELPAEYRLIEGKAVEVDLVKRRRGSRNWHHTVTWEIGAPGRELSTPGGVYLLLHRLMEPARKFLESPGFWAVWHSYPIGGDAQTECRNPFGKGLDASLRWSRWTQRHDLRADASANDRAETQPLQLSGNRLKTSVDVRRTRQFGGHLPSAARSNTTAVLFSNYLAGDKTTIAWAHEVVSDAFTDVERAAYDAHRRALQKTGRLKLSIRPTSVLVQGRGSEPGAQLKSSDAELESQTAWSSCSDHDHHPLTGKRCQTSFLDCFHCANSVITGDHLPRVLSLLDSLELRRGDLSESDWWTRYGSVWMAIREDVLPKFSEQEVARAHEQRPADSLLDIVEPRWERP</sequence>
<evidence type="ECO:0000313" key="1">
    <source>
        <dbReference type="EMBL" id="GGD76408.1"/>
    </source>
</evidence>
<proteinExistence type="predicted"/>
<gene>
    <name evidence="1" type="ORF">GCM10007269_19300</name>
</gene>
<accession>A0ABQ1RRK5</accession>